<proteinExistence type="predicted"/>
<dbReference type="Proteomes" id="UP001497516">
    <property type="component" value="Chromosome 6"/>
</dbReference>
<sequence length="100" mass="11273">MIGRPLWFDQSTRLGRRMGFPKFCVEMSIDSLFPETLKLVPDHKSTFEVSLEYCNRPIGCKKCRVFGHQYDNVGDVREEDLGSQVQAVTEDVGTVTGNAS</sequence>
<accession>A0AAV2FAY2</accession>
<evidence type="ECO:0000313" key="1">
    <source>
        <dbReference type="EMBL" id="CAL1395184.1"/>
    </source>
</evidence>
<reference evidence="1 2" key="1">
    <citation type="submission" date="2024-04" db="EMBL/GenBank/DDBJ databases">
        <authorList>
            <person name="Fracassetti M."/>
        </authorList>
    </citation>
    <scope>NUCLEOTIDE SEQUENCE [LARGE SCALE GENOMIC DNA]</scope>
</reference>
<gene>
    <name evidence="1" type="ORF">LTRI10_LOCUS35635</name>
</gene>
<name>A0AAV2FAY2_9ROSI</name>
<dbReference type="AlphaFoldDB" id="A0AAV2FAY2"/>
<keyword evidence="2" id="KW-1185">Reference proteome</keyword>
<dbReference type="EMBL" id="OZ034819">
    <property type="protein sequence ID" value="CAL1395184.1"/>
    <property type="molecule type" value="Genomic_DNA"/>
</dbReference>
<protein>
    <submittedName>
        <fullName evidence="1">Uncharacterized protein</fullName>
    </submittedName>
</protein>
<organism evidence="1 2">
    <name type="scientific">Linum trigynum</name>
    <dbReference type="NCBI Taxonomy" id="586398"/>
    <lineage>
        <taxon>Eukaryota</taxon>
        <taxon>Viridiplantae</taxon>
        <taxon>Streptophyta</taxon>
        <taxon>Embryophyta</taxon>
        <taxon>Tracheophyta</taxon>
        <taxon>Spermatophyta</taxon>
        <taxon>Magnoliopsida</taxon>
        <taxon>eudicotyledons</taxon>
        <taxon>Gunneridae</taxon>
        <taxon>Pentapetalae</taxon>
        <taxon>rosids</taxon>
        <taxon>fabids</taxon>
        <taxon>Malpighiales</taxon>
        <taxon>Linaceae</taxon>
        <taxon>Linum</taxon>
    </lineage>
</organism>
<evidence type="ECO:0000313" key="2">
    <source>
        <dbReference type="Proteomes" id="UP001497516"/>
    </source>
</evidence>